<proteinExistence type="predicted"/>
<reference evidence="3" key="1">
    <citation type="journal article" date="2019" name="Int. J. Syst. Evol. Microbiol.">
        <title>The Global Catalogue of Microorganisms (GCM) 10K type strain sequencing project: providing services to taxonomists for standard genome sequencing and annotation.</title>
        <authorList>
            <consortium name="The Broad Institute Genomics Platform"/>
            <consortium name="The Broad Institute Genome Sequencing Center for Infectious Disease"/>
            <person name="Wu L."/>
            <person name="Ma J."/>
        </authorList>
    </citation>
    <scope>NUCLEOTIDE SEQUENCE [LARGE SCALE GENOMIC DNA]</scope>
    <source>
        <strain evidence="3">JCM 17805</strain>
    </source>
</reference>
<accession>A0ABP8V0R3</accession>
<keyword evidence="3" id="KW-1185">Reference proteome</keyword>
<feature type="region of interest" description="Disordered" evidence="1">
    <location>
        <begin position="299"/>
        <end position="346"/>
    </location>
</feature>
<evidence type="ECO:0000313" key="2">
    <source>
        <dbReference type="EMBL" id="GAA4649798.1"/>
    </source>
</evidence>
<dbReference type="InterPro" id="IPR011990">
    <property type="entry name" value="TPR-like_helical_dom_sf"/>
</dbReference>
<evidence type="ECO:0000256" key="1">
    <source>
        <dbReference type="SAM" id="MobiDB-lite"/>
    </source>
</evidence>
<sequence length="536" mass="62341">MERINKAQQEADNKNFTTAITTLNAIFSELKEKPDHYVLWKAARQMAFTAGYAGDYFGAIQYFELYKKHTDFINPSDEMFFAGLSLGIDLFSSSERRHKLSFAFPSFNPLKAMKSILLSLRGKKGDYGEWTYAAEQHAMFQPILDALRKIEKGDSYDIADEISKLSGENILYGDMLTSIGCMKCIEVGSFDIAEKLAKTIQSPDHSFLSHYLQALCAHNKGEHDRAFVLYQQEYEKYEPVFKEFADLCLMINDYEKAIEIYLHAEEYYSTNDYPHEAAYYHKLAQREIYRLDNRMKEKAQKVKKESSTPSSITTTKEIEEKMETHALTEKKQSKRKKAEKSMHTRKKEKSADEYYYLINNNIDNLKFSGSSMLDEDDITAQIHEAVDHYPKDKWILHTAGWWFYEQGEEQQSKTLLLRGLQGVLPVKFNYKLPDNIHQDRQLTLRIKKIIETLLKDKTISPDDENSWDIASFLSAYAYHLITQQQFELAGQLRNLADTLDTRRRKRISQRVRHQPAIQVVSPELFGHESDPLITYI</sequence>
<evidence type="ECO:0008006" key="4">
    <source>
        <dbReference type="Google" id="ProtNLM"/>
    </source>
</evidence>
<dbReference type="Proteomes" id="UP001500604">
    <property type="component" value="Unassembled WGS sequence"/>
</dbReference>
<dbReference type="SUPFAM" id="SSF48452">
    <property type="entry name" value="TPR-like"/>
    <property type="match status" value="1"/>
</dbReference>
<evidence type="ECO:0000313" key="3">
    <source>
        <dbReference type="Proteomes" id="UP001500604"/>
    </source>
</evidence>
<dbReference type="EMBL" id="BAABFL010000311">
    <property type="protein sequence ID" value="GAA4649798.1"/>
    <property type="molecule type" value="Genomic_DNA"/>
</dbReference>
<feature type="compositionally biased region" description="Basic residues" evidence="1">
    <location>
        <begin position="332"/>
        <end position="346"/>
    </location>
</feature>
<name>A0ABP8V0R3_9GAMM</name>
<comment type="caution">
    <text evidence="2">The sequence shown here is derived from an EMBL/GenBank/DDBJ whole genome shotgun (WGS) entry which is preliminary data.</text>
</comment>
<gene>
    <name evidence="2" type="ORF">GCM10023116_20790</name>
</gene>
<organism evidence="2 3">
    <name type="scientific">Kistimonas scapharcae</name>
    <dbReference type="NCBI Taxonomy" id="1036133"/>
    <lineage>
        <taxon>Bacteria</taxon>
        <taxon>Pseudomonadati</taxon>
        <taxon>Pseudomonadota</taxon>
        <taxon>Gammaproteobacteria</taxon>
        <taxon>Oceanospirillales</taxon>
        <taxon>Endozoicomonadaceae</taxon>
        <taxon>Kistimonas</taxon>
    </lineage>
</organism>
<protein>
    <recommendedName>
        <fullName evidence="4">Tetratricopeptide repeat protein</fullName>
    </recommendedName>
</protein>
<feature type="compositionally biased region" description="Basic and acidic residues" evidence="1">
    <location>
        <begin position="316"/>
        <end position="331"/>
    </location>
</feature>